<keyword evidence="2 5" id="KW-0812">Transmembrane</keyword>
<evidence type="ECO:0000313" key="6">
    <source>
        <dbReference type="EMBL" id="MYM37861.1"/>
    </source>
</evidence>
<feature type="transmembrane region" description="Helical" evidence="5">
    <location>
        <begin position="51"/>
        <end position="70"/>
    </location>
</feature>
<dbReference type="RefSeq" id="WP_161037291.1">
    <property type="nucleotide sequence ID" value="NZ_WWCM01000001.1"/>
</dbReference>
<feature type="transmembrane region" description="Helical" evidence="5">
    <location>
        <begin position="239"/>
        <end position="257"/>
    </location>
</feature>
<comment type="similarity">
    <text evidence="5">Belongs to the 4-toluene sulfonate uptake permease (TSUP) (TC 2.A.102) family.</text>
</comment>
<dbReference type="PANTHER" id="PTHR43483:SF3">
    <property type="entry name" value="MEMBRANE TRANSPORTER PROTEIN HI_0806-RELATED"/>
    <property type="match status" value="1"/>
</dbReference>
<accession>A0ABW9VFQ0</accession>
<dbReference type="EMBL" id="WWCM01000001">
    <property type="protein sequence ID" value="MYM37861.1"/>
    <property type="molecule type" value="Genomic_DNA"/>
</dbReference>
<evidence type="ECO:0000256" key="1">
    <source>
        <dbReference type="ARBA" id="ARBA00004141"/>
    </source>
</evidence>
<name>A0ABW9VFQ0_9BURK</name>
<feature type="transmembrane region" description="Helical" evidence="5">
    <location>
        <begin position="187"/>
        <end position="204"/>
    </location>
</feature>
<evidence type="ECO:0000256" key="2">
    <source>
        <dbReference type="ARBA" id="ARBA00022692"/>
    </source>
</evidence>
<evidence type="ECO:0000256" key="3">
    <source>
        <dbReference type="ARBA" id="ARBA00022989"/>
    </source>
</evidence>
<dbReference type="PANTHER" id="PTHR43483">
    <property type="entry name" value="MEMBRANE TRANSPORTER PROTEIN HI_0806-RELATED"/>
    <property type="match status" value="1"/>
</dbReference>
<feature type="transmembrane region" description="Helical" evidence="5">
    <location>
        <begin position="211"/>
        <end position="233"/>
    </location>
</feature>
<evidence type="ECO:0000256" key="5">
    <source>
        <dbReference type="RuleBase" id="RU363041"/>
    </source>
</evidence>
<feature type="transmembrane region" description="Helical" evidence="5">
    <location>
        <begin position="82"/>
        <end position="101"/>
    </location>
</feature>
<sequence length="261" mass="27066">MLSAYAGFAASQLALMLAIGAILGFMGGMFGIGGGIIAIPFLVLAFGMEQALAQGTSLAMMVPILLLGWWRYSRHHPLDWRVSLPLGALAALATLLVARYATGLHPAALRTVFAVFLLLLALRMLSQQRAAATLPVAGPARMQRGWLPLVGLLGGACMGLLGVGGGLVATPVFTGLFGLRQTEAQSLSLALVTPCSVVALLTYGSAGHVQWAVGLPMAAGGMLTVTAGVALAHRLPERSVKRAFAAMILVTALWLLLKACL</sequence>
<reference evidence="6 7" key="1">
    <citation type="submission" date="2019-12" db="EMBL/GenBank/DDBJ databases">
        <title>Novel species isolated from a subtropical stream in China.</title>
        <authorList>
            <person name="Lu H."/>
        </authorList>
    </citation>
    <scope>NUCLEOTIDE SEQUENCE [LARGE SCALE GENOMIC DNA]</scope>
    <source>
        <strain evidence="6 7">CY13W</strain>
    </source>
</reference>
<comment type="subcellular location">
    <subcellularLocation>
        <location evidence="5">Cell membrane</location>
        <topology evidence="5">Multi-pass membrane protein</topology>
    </subcellularLocation>
    <subcellularLocation>
        <location evidence="1">Membrane</location>
        <topology evidence="1">Multi-pass membrane protein</topology>
    </subcellularLocation>
</comment>
<evidence type="ECO:0000256" key="4">
    <source>
        <dbReference type="ARBA" id="ARBA00023136"/>
    </source>
</evidence>
<comment type="caution">
    <text evidence="6">The sequence shown here is derived from an EMBL/GenBank/DDBJ whole genome shotgun (WGS) entry which is preliminary data.</text>
</comment>
<feature type="transmembrane region" description="Helical" evidence="5">
    <location>
        <begin position="146"/>
        <end position="167"/>
    </location>
</feature>
<dbReference type="InterPro" id="IPR002781">
    <property type="entry name" value="TM_pro_TauE-like"/>
</dbReference>
<feature type="transmembrane region" description="Helical" evidence="5">
    <location>
        <begin position="107"/>
        <end position="125"/>
    </location>
</feature>
<feature type="transmembrane region" description="Helical" evidence="5">
    <location>
        <begin position="12"/>
        <end position="45"/>
    </location>
</feature>
<dbReference type="Pfam" id="PF01925">
    <property type="entry name" value="TauE"/>
    <property type="match status" value="1"/>
</dbReference>
<gene>
    <name evidence="6" type="ORF">GTP27_00785</name>
</gene>
<keyword evidence="3 5" id="KW-1133">Transmembrane helix</keyword>
<evidence type="ECO:0000313" key="7">
    <source>
        <dbReference type="Proteomes" id="UP000478090"/>
    </source>
</evidence>
<organism evidence="6 7">
    <name type="scientific">Duganella qianjiadongensis</name>
    <dbReference type="NCBI Taxonomy" id="2692176"/>
    <lineage>
        <taxon>Bacteria</taxon>
        <taxon>Pseudomonadati</taxon>
        <taxon>Pseudomonadota</taxon>
        <taxon>Betaproteobacteria</taxon>
        <taxon>Burkholderiales</taxon>
        <taxon>Oxalobacteraceae</taxon>
        <taxon>Telluria group</taxon>
        <taxon>Duganella</taxon>
    </lineage>
</organism>
<keyword evidence="7" id="KW-1185">Reference proteome</keyword>
<proteinExistence type="inferred from homology"/>
<keyword evidence="5" id="KW-1003">Cell membrane</keyword>
<protein>
    <recommendedName>
        <fullName evidence="5">Probable membrane transporter protein</fullName>
    </recommendedName>
</protein>
<keyword evidence="4 5" id="KW-0472">Membrane</keyword>
<dbReference type="Proteomes" id="UP000478090">
    <property type="component" value="Unassembled WGS sequence"/>
</dbReference>